<feature type="compositionally biased region" description="Polar residues" evidence="1">
    <location>
        <begin position="61"/>
        <end position="71"/>
    </location>
</feature>
<gene>
    <name evidence="2" type="ORF">D5039_04915</name>
</gene>
<sequence length="179" mass="19808">MESVAARRKNRRVGARPPARAVAMSELKALEDWVAPLLDRLSDSERRKLAVTVAKSLRASNVASMRAQQSPDGDPWAPRKQPKRNLRGAIRSQAQRKAGMQMFTGMRSAGYLKAQGSTSDAVVGFVARVQRIARVHHFGLPDRVKVGGPVYQYPERELLGITAPQIEHVRDLIIAHVGR</sequence>
<accession>A0ABT3KQJ0</accession>
<evidence type="ECO:0000313" key="2">
    <source>
        <dbReference type="EMBL" id="MCW5320545.1"/>
    </source>
</evidence>
<comment type="caution">
    <text evidence="2">The sequence shown here is derived from an EMBL/GenBank/DDBJ whole genome shotgun (WGS) entry which is preliminary data.</text>
</comment>
<protein>
    <submittedName>
        <fullName evidence="2">Phage virion morphogenesis protein</fullName>
    </submittedName>
</protein>
<evidence type="ECO:0000256" key="1">
    <source>
        <dbReference type="SAM" id="MobiDB-lite"/>
    </source>
</evidence>
<dbReference type="EMBL" id="QZCW01000001">
    <property type="protein sequence ID" value="MCW5320545.1"/>
    <property type="molecule type" value="Genomic_DNA"/>
</dbReference>
<evidence type="ECO:0000313" key="3">
    <source>
        <dbReference type="Proteomes" id="UP001208935"/>
    </source>
</evidence>
<name>A0ABT3KQJ0_9BURK</name>
<organism evidence="2 3">
    <name type="scientific">Verminephrobacter aporrectodeae subsp. tuberculatae</name>
    <dbReference type="NCBI Taxonomy" id="1110392"/>
    <lineage>
        <taxon>Bacteria</taxon>
        <taxon>Pseudomonadati</taxon>
        <taxon>Pseudomonadota</taxon>
        <taxon>Betaproteobacteria</taxon>
        <taxon>Burkholderiales</taxon>
        <taxon>Comamonadaceae</taxon>
        <taxon>Verminephrobacter</taxon>
    </lineage>
</organism>
<dbReference type="Pfam" id="PF05069">
    <property type="entry name" value="Phage_tail_S"/>
    <property type="match status" value="1"/>
</dbReference>
<proteinExistence type="predicted"/>
<dbReference type="NCBIfam" id="TIGR01635">
    <property type="entry name" value="tail_comp_S"/>
    <property type="match status" value="1"/>
</dbReference>
<keyword evidence="3" id="KW-1185">Reference proteome</keyword>
<feature type="region of interest" description="Disordered" evidence="1">
    <location>
        <begin position="61"/>
        <end position="85"/>
    </location>
</feature>
<dbReference type="InterPro" id="IPR006522">
    <property type="entry name" value="Phage_virion_morphogenesis"/>
</dbReference>
<reference evidence="3" key="1">
    <citation type="submission" date="2023-07" db="EMBL/GenBank/DDBJ databases">
        <title>Verminephrobacter genomes.</title>
        <authorList>
            <person name="Lund M.B."/>
        </authorList>
    </citation>
    <scope>NUCLEOTIDE SEQUENCE [LARGE SCALE GENOMIC DNA]</scope>
    <source>
        <strain evidence="3">AtM5-05</strain>
    </source>
</reference>
<dbReference type="Proteomes" id="UP001208935">
    <property type="component" value="Unassembled WGS sequence"/>
</dbReference>